<evidence type="ECO:0000256" key="9">
    <source>
        <dbReference type="ARBA" id="ARBA00023027"/>
    </source>
</evidence>
<dbReference type="EC" id="2.7.7.18" evidence="11"/>
<dbReference type="GO" id="GO:0005524">
    <property type="term" value="F:ATP binding"/>
    <property type="evidence" value="ECO:0007669"/>
    <property type="project" value="UniProtKB-KW"/>
</dbReference>
<evidence type="ECO:0000313" key="13">
    <source>
        <dbReference type="EMBL" id="QIE02136.1"/>
    </source>
</evidence>
<evidence type="ECO:0000256" key="1">
    <source>
        <dbReference type="ARBA" id="ARBA00002324"/>
    </source>
</evidence>
<evidence type="ECO:0000256" key="8">
    <source>
        <dbReference type="ARBA" id="ARBA00022840"/>
    </source>
</evidence>
<dbReference type="Pfam" id="PF01467">
    <property type="entry name" value="CTP_transf_like"/>
    <property type="match status" value="1"/>
</dbReference>
<sequence>MKKVYGIFGGNFDPIHYGHIYLAKKLRELVCIDKIIFLPNHYPPHRTRTQTSIVDKINMIKLAIHKYPSFQISYLEAYANHICYTVDTLKKIRKKINYSTSLCFIIGEDHLNTLHLWKNWKQILFYVHLIICPRNYKKKNQLTNFINSHIIHNFHLLHQKSFGYIFFANIPLFDVSSTQIRKNYSLKKNCNTLLPKNVNDYILLKQLYL</sequence>
<keyword evidence="5 11" id="KW-0808">Transferase</keyword>
<dbReference type="EMBL" id="CP047588">
    <property type="protein sequence ID" value="QIE02136.1"/>
    <property type="molecule type" value="Genomic_DNA"/>
</dbReference>
<dbReference type="HAMAP" id="MF_00244">
    <property type="entry name" value="NaMN_adenylyltr"/>
    <property type="match status" value="1"/>
</dbReference>
<dbReference type="NCBIfam" id="NF000839">
    <property type="entry name" value="PRK00071.1-1"/>
    <property type="match status" value="1"/>
</dbReference>
<dbReference type="AlphaFoldDB" id="A0A6C1FD92"/>
<dbReference type="CDD" id="cd02165">
    <property type="entry name" value="NMNAT"/>
    <property type="match status" value="1"/>
</dbReference>
<gene>
    <name evidence="11 13" type="primary">nadD</name>
    <name evidence="13" type="ORF">GUU85_02090</name>
</gene>
<dbReference type="InterPro" id="IPR004821">
    <property type="entry name" value="Cyt_trans-like"/>
</dbReference>
<dbReference type="NCBIfam" id="TIGR00125">
    <property type="entry name" value="cyt_tran_rel"/>
    <property type="match status" value="1"/>
</dbReference>
<keyword evidence="9 11" id="KW-0520">NAD</keyword>
<dbReference type="GO" id="GO:0004515">
    <property type="term" value="F:nicotinate-nucleotide adenylyltransferase activity"/>
    <property type="evidence" value="ECO:0007669"/>
    <property type="project" value="UniProtKB-UniRule"/>
</dbReference>
<evidence type="ECO:0000259" key="12">
    <source>
        <dbReference type="Pfam" id="PF01467"/>
    </source>
</evidence>
<dbReference type="Proteomes" id="UP000502958">
    <property type="component" value="Chromosome"/>
</dbReference>
<accession>A0A6C1FD92</accession>
<keyword evidence="4 11" id="KW-0662">Pyridine nucleotide biosynthesis</keyword>
<comment type="catalytic activity">
    <reaction evidence="10 11">
        <text>nicotinate beta-D-ribonucleotide + ATP + H(+) = deamido-NAD(+) + diphosphate</text>
        <dbReference type="Rhea" id="RHEA:22860"/>
        <dbReference type="ChEBI" id="CHEBI:15378"/>
        <dbReference type="ChEBI" id="CHEBI:30616"/>
        <dbReference type="ChEBI" id="CHEBI:33019"/>
        <dbReference type="ChEBI" id="CHEBI:57502"/>
        <dbReference type="ChEBI" id="CHEBI:58437"/>
        <dbReference type="EC" id="2.7.7.18"/>
    </reaction>
</comment>
<feature type="domain" description="Cytidyltransferase-like" evidence="12">
    <location>
        <begin position="7"/>
        <end position="182"/>
    </location>
</feature>
<evidence type="ECO:0000313" key="14">
    <source>
        <dbReference type="Proteomes" id="UP000502958"/>
    </source>
</evidence>
<evidence type="ECO:0000256" key="7">
    <source>
        <dbReference type="ARBA" id="ARBA00022741"/>
    </source>
</evidence>
<evidence type="ECO:0000256" key="6">
    <source>
        <dbReference type="ARBA" id="ARBA00022695"/>
    </source>
</evidence>
<keyword evidence="7 11" id="KW-0547">Nucleotide-binding</keyword>
<dbReference type="GO" id="GO:0009435">
    <property type="term" value="P:NAD+ biosynthetic process"/>
    <property type="evidence" value="ECO:0007669"/>
    <property type="project" value="UniProtKB-UniRule"/>
</dbReference>
<comment type="function">
    <text evidence="1 11">Catalyzes the reversible adenylation of nicotinate mononucleotide (NaMN) to nicotinic acid adenine dinucleotide (NaAD).</text>
</comment>
<comment type="pathway">
    <text evidence="2 11">Cofactor biosynthesis; NAD(+) biosynthesis; deamido-NAD(+) from nicotinate D-ribonucleotide: step 1/1.</text>
</comment>
<dbReference type="SUPFAM" id="SSF52374">
    <property type="entry name" value="Nucleotidylyl transferase"/>
    <property type="match status" value="1"/>
</dbReference>
<evidence type="ECO:0000256" key="5">
    <source>
        <dbReference type="ARBA" id="ARBA00022679"/>
    </source>
</evidence>
<dbReference type="Gene3D" id="3.40.50.620">
    <property type="entry name" value="HUPs"/>
    <property type="match status" value="1"/>
</dbReference>
<evidence type="ECO:0000256" key="2">
    <source>
        <dbReference type="ARBA" id="ARBA00005019"/>
    </source>
</evidence>
<dbReference type="PANTHER" id="PTHR39321">
    <property type="entry name" value="NICOTINATE-NUCLEOTIDE ADENYLYLTRANSFERASE-RELATED"/>
    <property type="match status" value="1"/>
</dbReference>
<keyword evidence="8 11" id="KW-0067">ATP-binding</keyword>
<dbReference type="InterPro" id="IPR005248">
    <property type="entry name" value="NadD/NMNAT"/>
</dbReference>
<proteinExistence type="inferred from homology"/>
<evidence type="ECO:0000256" key="4">
    <source>
        <dbReference type="ARBA" id="ARBA00022642"/>
    </source>
</evidence>
<dbReference type="PANTHER" id="PTHR39321:SF3">
    <property type="entry name" value="PHOSPHOPANTETHEINE ADENYLYLTRANSFERASE"/>
    <property type="match status" value="1"/>
</dbReference>
<protein>
    <recommendedName>
        <fullName evidence="11">Probable nicotinate-nucleotide adenylyltransferase</fullName>
        <ecNumber evidence="11">2.7.7.18</ecNumber>
    </recommendedName>
    <alternativeName>
        <fullName evidence="11">Deamido-NAD(+) diphosphorylase</fullName>
    </alternativeName>
    <alternativeName>
        <fullName evidence="11">Deamido-NAD(+) pyrophosphorylase</fullName>
    </alternativeName>
    <alternativeName>
        <fullName evidence="11">Nicotinate mononucleotide adenylyltransferase</fullName>
        <shortName evidence="11">NaMN adenylyltransferase</shortName>
    </alternativeName>
</protein>
<evidence type="ECO:0000256" key="3">
    <source>
        <dbReference type="ARBA" id="ARBA00009014"/>
    </source>
</evidence>
<evidence type="ECO:0000256" key="10">
    <source>
        <dbReference type="ARBA" id="ARBA00048721"/>
    </source>
</evidence>
<dbReference type="InterPro" id="IPR014729">
    <property type="entry name" value="Rossmann-like_a/b/a_fold"/>
</dbReference>
<organism evidence="13 14">
    <name type="scientific">Buchnera aphidicola subsp. Uroleucon sonchi</name>
    <dbReference type="NCBI Taxonomy" id="118118"/>
    <lineage>
        <taxon>Bacteria</taxon>
        <taxon>Pseudomonadati</taxon>
        <taxon>Pseudomonadota</taxon>
        <taxon>Gammaproteobacteria</taxon>
        <taxon>Enterobacterales</taxon>
        <taxon>Erwiniaceae</taxon>
        <taxon>Buchnera</taxon>
    </lineage>
</organism>
<reference evidence="13 14" key="1">
    <citation type="submission" date="2020-01" db="EMBL/GenBank/DDBJ databases">
        <title>Complete genome of Buchnera aphidicola isolated from Chaitophorus populeti.</title>
        <authorList>
            <person name="Park J."/>
            <person name="Xi H."/>
        </authorList>
    </citation>
    <scope>NUCLEOTIDE SEQUENCE [LARGE SCALE GENOMIC DNA]</scope>
    <source>
        <strain evidence="13 14">UsonBac</strain>
    </source>
</reference>
<keyword evidence="6 11" id="KW-0548">Nucleotidyltransferase</keyword>
<dbReference type="NCBIfam" id="TIGR00482">
    <property type="entry name" value="nicotinate (nicotinamide) nucleotide adenylyltransferase"/>
    <property type="match status" value="1"/>
</dbReference>
<evidence type="ECO:0000256" key="11">
    <source>
        <dbReference type="HAMAP-Rule" id="MF_00244"/>
    </source>
</evidence>
<dbReference type="UniPathway" id="UPA00253">
    <property type="reaction ID" value="UER00332"/>
</dbReference>
<dbReference type="RefSeq" id="WP_163119488.1">
    <property type="nucleotide sequence ID" value="NZ_CP047588.1"/>
</dbReference>
<comment type="similarity">
    <text evidence="3 11">Belongs to the NadD family.</text>
</comment>
<name>A0A6C1FD92_BUCUN</name>